<keyword evidence="11 16" id="KW-0460">Magnesium</keyword>
<comment type="cofactor">
    <cofactor evidence="16 17">
        <name>Mg(2+)</name>
        <dbReference type="ChEBI" id="CHEBI:18420"/>
    </cofactor>
    <cofactor evidence="16 17">
        <name>Mn(2+)</name>
        <dbReference type="ChEBI" id="CHEBI:29035"/>
    </cofactor>
    <text evidence="16 17">Binds 1 Mg(2+) or Mn(2+) ion per subunit.</text>
</comment>
<keyword evidence="9 16" id="KW-0028">Amino-acid biosynthesis</keyword>
<evidence type="ECO:0000313" key="19">
    <source>
        <dbReference type="EMBL" id="CQR73080.1"/>
    </source>
</evidence>
<dbReference type="FunFam" id="3.40.718.10:FF:000028">
    <property type="entry name" value="3-isopropylmalate dehydrogenase"/>
    <property type="match status" value="1"/>
</dbReference>
<dbReference type="GO" id="GO:0003862">
    <property type="term" value="F:3-isopropylmalate dehydrogenase activity"/>
    <property type="evidence" value="ECO:0007669"/>
    <property type="project" value="UniProtKB-UniRule"/>
</dbReference>
<keyword evidence="12 16" id="KW-0560">Oxidoreductase</keyword>
<evidence type="ECO:0000256" key="17">
    <source>
        <dbReference type="RuleBase" id="RU004445"/>
    </source>
</evidence>
<dbReference type="UniPathway" id="UPA00048">
    <property type="reaction ID" value="UER00072"/>
</dbReference>
<keyword evidence="14 16" id="KW-0100">Branched-chain amino acid biosynthesis</keyword>
<dbReference type="PANTHER" id="PTHR42979:SF1">
    <property type="entry name" value="3-ISOPROPYLMALATE DEHYDROGENASE"/>
    <property type="match status" value="1"/>
</dbReference>
<evidence type="ECO:0000256" key="4">
    <source>
        <dbReference type="ARBA" id="ARBA00004762"/>
    </source>
</evidence>
<dbReference type="GO" id="GO:0009098">
    <property type="term" value="P:L-leucine biosynthetic process"/>
    <property type="evidence" value="ECO:0007669"/>
    <property type="project" value="UniProtKB-UniRule"/>
</dbReference>
<dbReference type="HAMAP" id="MF_01033">
    <property type="entry name" value="LeuB_type1"/>
    <property type="match status" value="1"/>
</dbReference>
<gene>
    <name evidence="16" type="primary">leuB</name>
    <name evidence="19" type="ORF">SpAn4DRAFT_2312</name>
</gene>
<comment type="function">
    <text evidence="15 16 17">Catalyzes the oxidation of 3-carboxy-2-hydroxy-4-methylpentanoate (3-isopropylmalate) to 3-carboxy-4-methyl-2-oxopentanoate. The product decarboxylates to 4-methyl-2 oxopentanoate.</text>
</comment>
<comment type="catalytic activity">
    <reaction evidence="1 16 17">
        <text>(2R,3S)-3-isopropylmalate + NAD(+) = 4-methyl-2-oxopentanoate + CO2 + NADH</text>
        <dbReference type="Rhea" id="RHEA:32271"/>
        <dbReference type="ChEBI" id="CHEBI:16526"/>
        <dbReference type="ChEBI" id="CHEBI:17865"/>
        <dbReference type="ChEBI" id="CHEBI:35121"/>
        <dbReference type="ChEBI" id="CHEBI:57540"/>
        <dbReference type="ChEBI" id="CHEBI:57945"/>
        <dbReference type="EC" id="1.1.1.85"/>
    </reaction>
</comment>
<evidence type="ECO:0000256" key="14">
    <source>
        <dbReference type="ARBA" id="ARBA00023304"/>
    </source>
</evidence>
<dbReference type="InterPro" id="IPR004429">
    <property type="entry name" value="Isopropylmalate_DH"/>
</dbReference>
<evidence type="ECO:0000256" key="1">
    <source>
        <dbReference type="ARBA" id="ARBA00000624"/>
    </source>
</evidence>
<dbReference type="Gene3D" id="3.40.718.10">
    <property type="entry name" value="Isopropylmalate Dehydrogenase"/>
    <property type="match status" value="1"/>
</dbReference>
<feature type="binding site" evidence="16">
    <location>
        <position position="252"/>
    </location>
    <ligand>
        <name>Mg(2+)</name>
        <dbReference type="ChEBI" id="CHEBI:18420"/>
    </ligand>
</feature>
<evidence type="ECO:0000256" key="7">
    <source>
        <dbReference type="ARBA" id="ARBA00022430"/>
    </source>
</evidence>
<evidence type="ECO:0000256" key="6">
    <source>
        <dbReference type="ARBA" id="ARBA00011738"/>
    </source>
</evidence>
<dbReference type="PANTHER" id="PTHR42979">
    <property type="entry name" value="3-ISOPROPYLMALATE DEHYDROGENASE"/>
    <property type="match status" value="1"/>
</dbReference>
<dbReference type="SMART" id="SM01329">
    <property type="entry name" value="Iso_dh"/>
    <property type="match status" value="1"/>
</dbReference>
<evidence type="ECO:0000256" key="13">
    <source>
        <dbReference type="ARBA" id="ARBA00023027"/>
    </source>
</evidence>
<comment type="similarity">
    <text evidence="5 16">Belongs to the isocitrate and isopropylmalate dehydrogenases family. LeuB type 1 subfamily.</text>
</comment>
<evidence type="ECO:0000313" key="20">
    <source>
        <dbReference type="Proteomes" id="UP000049855"/>
    </source>
</evidence>
<keyword evidence="10 16" id="KW-0479">Metal-binding</keyword>
<comment type="caution">
    <text evidence="16">Lacks conserved residue(s) required for the propagation of feature annotation.</text>
</comment>
<evidence type="ECO:0000256" key="16">
    <source>
        <dbReference type="HAMAP-Rule" id="MF_01033"/>
    </source>
</evidence>
<keyword evidence="8 16" id="KW-0963">Cytoplasm</keyword>
<evidence type="ECO:0000256" key="3">
    <source>
        <dbReference type="ARBA" id="ARBA00004496"/>
    </source>
</evidence>
<dbReference type="SUPFAM" id="SSF53659">
    <property type="entry name" value="Isocitrate/Isopropylmalate dehydrogenase-like"/>
    <property type="match status" value="1"/>
</dbReference>
<dbReference type="GO" id="GO:0051287">
    <property type="term" value="F:NAD binding"/>
    <property type="evidence" value="ECO:0007669"/>
    <property type="project" value="InterPro"/>
</dbReference>
<comment type="cofactor">
    <cofactor evidence="2">
        <name>Mn(2+)</name>
        <dbReference type="ChEBI" id="CHEBI:29035"/>
    </cofactor>
</comment>
<proteinExistence type="inferred from homology"/>
<dbReference type="InterPro" id="IPR024084">
    <property type="entry name" value="IsoPropMal-DH-like_dom"/>
</dbReference>
<reference evidence="20" key="1">
    <citation type="submission" date="2015-03" db="EMBL/GenBank/DDBJ databases">
        <authorList>
            <person name="Nijsse Bart"/>
        </authorList>
    </citation>
    <scope>NUCLEOTIDE SEQUENCE [LARGE SCALE GENOMIC DNA]</scope>
</reference>
<evidence type="ECO:0000256" key="10">
    <source>
        <dbReference type="ARBA" id="ARBA00022723"/>
    </source>
</evidence>
<dbReference type="PROSITE" id="PS00470">
    <property type="entry name" value="IDH_IMDH"/>
    <property type="match status" value="1"/>
</dbReference>
<comment type="subcellular location">
    <subcellularLocation>
        <location evidence="3 16">Cytoplasm</location>
    </subcellularLocation>
</comment>
<dbReference type="GO" id="GO:0005829">
    <property type="term" value="C:cytosol"/>
    <property type="evidence" value="ECO:0007669"/>
    <property type="project" value="TreeGrafter"/>
</dbReference>
<feature type="domain" description="Isopropylmalate dehydrogenase-like" evidence="18">
    <location>
        <begin position="5"/>
        <end position="352"/>
    </location>
</feature>
<comment type="subunit">
    <text evidence="6 16 17">Homodimer.</text>
</comment>
<feature type="site" description="Important for catalysis" evidence="16">
    <location>
        <position position="192"/>
    </location>
</feature>
<dbReference type="Pfam" id="PF00180">
    <property type="entry name" value="Iso_dh"/>
    <property type="match status" value="1"/>
</dbReference>
<dbReference type="NCBIfam" id="TIGR00169">
    <property type="entry name" value="leuB"/>
    <property type="match status" value="1"/>
</dbReference>
<evidence type="ECO:0000256" key="12">
    <source>
        <dbReference type="ARBA" id="ARBA00023002"/>
    </source>
</evidence>
<dbReference type="GO" id="GO:0000287">
    <property type="term" value="F:magnesium ion binding"/>
    <property type="evidence" value="ECO:0007669"/>
    <property type="project" value="InterPro"/>
</dbReference>
<dbReference type="InterPro" id="IPR019818">
    <property type="entry name" value="IsoCit/isopropylmalate_DH_CS"/>
</dbReference>
<evidence type="ECO:0000256" key="2">
    <source>
        <dbReference type="ARBA" id="ARBA00001936"/>
    </source>
</evidence>
<organism evidence="19 20">
    <name type="scientific">Sporomusa ovata</name>
    <dbReference type="NCBI Taxonomy" id="2378"/>
    <lineage>
        <taxon>Bacteria</taxon>
        <taxon>Bacillati</taxon>
        <taxon>Bacillota</taxon>
        <taxon>Negativicutes</taxon>
        <taxon>Selenomonadales</taxon>
        <taxon>Sporomusaceae</taxon>
        <taxon>Sporomusa</taxon>
    </lineage>
</organism>
<evidence type="ECO:0000259" key="18">
    <source>
        <dbReference type="SMART" id="SM01329"/>
    </source>
</evidence>
<keyword evidence="20" id="KW-1185">Reference proteome</keyword>
<evidence type="ECO:0000256" key="8">
    <source>
        <dbReference type="ARBA" id="ARBA00022490"/>
    </source>
</evidence>
<sequence length="357" mass="38040">MSSKHIVVIPGDGIGAEITAEALRVSQAAAKKCGYSFTHETKQAGGAAIDAYGVPLPEDTIDACRKADGVLLGAVGGPKWDHVAPELRAEKAILGLRKSLELYANLRPIKVFPALAAQSPLKPEIVNAVDILIVRELNGGIYYGARQEATIVNDVELAWDREGYSRPEIERILRLACRSAIGRKGKVTSVDKANVLATSRLWRKVANEMAAAFTQVEINHMYVDNCAMQLVLNPGSFDVLVTGNLFGDILSDEAAVLSGSIGLLPSASLGDGTGLYEPIHGSAPDIAGLGLANPLGTILSAAMMFRYSLGSEQIAAMIEAAVDQVLVDGYRTPDIYQQGLTKVSTEEMGQQVINRLK</sequence>
<comment type="pathway">
    <text evidence="4 16 17">Amino-acid biosynthesis; L-leucine biosynthesis; L-leucine from 3-methyl-2-oxobutanoate: step 3/4.</text>
</comment>
<name>A0A0U1L078_9FIRM</name>
<feature type="site" description="Important for catalysis" evidence="16">
    <location>
        <position position="142"/>
    </location>
</feature>
<dbReference type="EMBL" id="CTRP01000012">
    <property type="protein sequence ID" value="CQR73080.1"/>
    <property type="molecule type" value="Genomic_DNA"/>
</dbReference>
<protein>
    <recommendedName>
        <fullName evidence="16">3-isopropylmalate dehydrogenase</fullName>
        <ecNumber evidence="16">1.1.1.85</ecNumber>
    </recommendedName>
    <alternativeName>
        <fullName evidence="16">3-IPM-DH</fullName>
    </alternativeName>
    <alternativeName>
        <fullName evidence="16">Beta-IPM dehydrogenase</fullName>
        <shortName evidence="16">IMDH</shortName>
    </alternativeName>
</protein>
<evidence type="ECO:0000256" key="15">
    <source>
        <dbReference type="ARBA" id="ARBA00023577"/>
    </source>
</evidence>
<keyword evidence="16" id="KW-0464">Manganese</keyword>
<dbReference type="Proteomes" id="UP000049855">
    <property type="component" value="Unassembled WGS sequence"/>
</dbReference>
<dbReference type="EC" id="1.1.1.85" evidence="16"/>
<feature type="binding site" evidence="16">
    <location>
        <position position="224"/>
    </location>
    <ligand>
        <name>substrate</name>
    </ligand>
</feature>
<feature type="binding site" evidence="16">
    <location>
        <begin position="281"/>
        <end position="293"/>
    </location>
    <ligand>
        <name>NAD(+)</name>
        <dbReference type="ChEBI" id="CHEBI:57540"/>
    </ligand>
</feature>
<evidence type="ECO:0000256" key="9">
    <source>
        <dbReference type="ARBA" id="ARBA00022605"/>
    </source>
</evidence>
<keyword evidence="13 16" id="KW-0520">NAD</keyword>
<feature type="binding site" evidence="16">
    <location>
        <position position="107"/>
    </location>
    <ligand>
        <name>substrate</name>
    </ligand>
</feature>
<evidence type="ECO:0000256" key="11">
    <source>
        <dbReference type="ARBA" id="ARBA00022842"/>
    </source>
</evidence>
<evidence type="ECO:0000256" key="5">
    <source>
        <dbReference type="ARBA" id="ARBA00008319"/>
    </source>
</evidence>
<dbReference type="RefSeq" id="WP_021167889.1">
    <property type="nucleotide sequence ID" value="NZ_CTRP01000012.1"/>
</dbReference>
<keyword evidence="7 16" id="KW-0432">Leucine biosynthesis</keyword>
<feature type="binding site" evidence="16">
    <location>
        <position position="135"/>
    </location>
    <ligand>
        <name>substrate</name>
    </ligand>
</feature>
<feature type="binding site" evidence="16">
    <location>
        <position position="224"/>
    </location>
    <ligand>
        <name>Mg(2+)</name>
        <dbReference type="ChEBI" id="CHEBI:18420"/>
    </ligand>
</feature>
<feature type="binding site" evidence="16">
    <location>
        <position position="248"/>
    </location>
    <ligand>
        <name>Mg(2+)</name>
        <dbReference type="ChEBI" id="CHEBI:18420"/>
    </ligand>
</feature>
<feature type="binding site" evidence="16">
    <location>
        <position position="97"/>
    </location>
    <ligand>
        <name>substrate</name>
    </ligand>
</feature>
<dbReference type="AlphaFoldDB" id="A0A0U1L078"/>
<accession>A0A0U1L078</accession>